<feature type="transmembrane region" description="Helical" evidence="6">
    <location>
        <begin position="41"/>
        <end position="66"/>
    </location>
</feature>
<evidence type="ECO:0000313" key="7">
    <source>
        <dbReference type="EMBL" id="KEZ78741.1"/>
    </source>
</evidence>
<reference evidence="7 8" key="1">
    <citation type="submission" date="2013-03" db="EMBL/GenBank/DDBJ databases">
        <title>Salinisphaera hydrothermalis C41B8 Genome Sequencing.</title>
        <authorList>
            <person name="Li C."/>
            <person name="Lai Q."/>
            <person name="Shao Z."/>
        </authorList>
    </citation>
    <scope>NUCLEOTIDE SEQUENCE [LARGE SCALE GENOMIC DNA]</scope>
    <source>
        <strain evidence="7 8">C41B8</strain>
    </source>
</reference>
<keyword evidence="5 6" id="KW-0472">Membrane</keyword>
<evidence type="ECO:0000256" key="3">
    <source>
        <dbReference type="ARBA" id="ARBA00022692"/>
    </source>
</evidence>
<gene>
    <name evidence="7" type="ORF">C41B8_03961</name>
</gene>
<evidence type="ECO:0000256" key="2">
    <source>
        <dbReference type="ARBA" id="ARBA00022475"/>
    </source>
</evidence>
<dbReference type="Proteomes" id="UP000028302">
    <property type="component" value="Unassembled WGS sequence"/>
</dbReference>
<protein>
    <submittedName>
        <fullName evidence="7">Lysine exporter protein</fullName>
    </submittedName>
</protein>
<dbReference type="eggNOG" id="COG1280">
    <property type="taxonomic scope" value="Bacteria"/>
</dbReference>
<organism evidence="7 8">
    <name type="scientific">Salinisphaera hydrothermalis (strain C41B8)</name>
    <dbReference type="NCBI Taxonomy" id="1304275"/>
    <lineage>
        <taxon>Bacteria</taxon>
        <taxon>Pseudomonadati</taxon>
        <taxon>Pseudomonadota</taxon>
        <taxon>Gammaproteobacteria</taxon>
        <taxon>Salinisphaerales</taxon>
        <taxon>Salinisphaeraceae</taxon>
        <taxon>Salinisphaera</taxon>
    </lineage>
</organism>
<dbReference type="InterPro" id="IPR001123">
    <property type="entry name" value="LeuE-type"/>
</dbReference>
<dbReference type="OrthoDB" id="9804822at2"/>
<keyword evidence="4 6" id="KW-1133">Transmembrane helix</keyword>
<evidence type="ECO:0000313" key="8">
    <source>
        <dbReference type="Proteomes" id="UP000028302"/>
    </source>
</evidence>
<dbReference type="EMBL" id="APNK01000003">
    <property type="protein sequence ID" value="KEZ78741.1"/>
    <property type="molecule type" value="Genomic_DNA"/>
</dbReference>
<dbReference type="PIRSF" id="PIRSF006324">
    <property type="entry name" value="LeuE"/>
    <property type="match status" value="1"/>
</dbReference>
<comment type="subcellular location">
    <subcellularLocation>
        <location evidence="1">Cell membrane</location>
        <topology evidence="1">Multi-pass membrane protein</topology>
    </subcellularLocation>
</comment>
<evidence type="ECO:0000256" key="4">
    <source>
        <dbReference type="ARBA" id="ARBA00022989"/>
    </source>
</evidence>
<dbReference type="GO" id="GO:0005886">
    <property type="term" value="C:plasma membrane"/>
    <property type="evidence" value="ECO:0007669"/>
    <property type="project" value="UniProtKB-SubCell"/>
</dbReference>
<proteinExistence type="predicted"/>
<evidence type="ECO:0000256" key="6">
    <source>
        <dbReference type="SAM" id="Phobius"/>
    </source>
</evidence>
<keyword evidence="2" id="KW-1003">Cell membrane</keyword>
<dbReference type="STRING" id="1304275.C41B8_03961"/>
<accession>A0A084IPV7</accession>
<sequence length="213" mass="22045">MPGLHEYLLFVAAGLLLNITPGADMLYVVTQAGRHGLARGVAGALGVFAGTLVHITLAIAGLSALLAASATAFALVKYVGAAYLVYLGLRLLFSRRAVAPTRAADAEPAPRPALSAVFRRGWLVNVLNPKIALFFLAFLPQFIDPAAGDRMLAFGVLGLTFNTTGTLVNCLAAWATVGIGRLPLARAAGRVAERVVGGLFVGLGCKLAFDSSA</sequence>
<feature type="transmembrane region" description="Helical" evidence="6">
    <location>
        <begin position="6"/>
        <end position="29"/>
    </location>
</feature>
<keyword evidence="3 6" id="KW-0812">Transmembrane</keyword>
<evidence type="ECO:0000256" key="1">
    <source>
        <dbReference type="ARBA" id="ARBA00004651"/>
    </source>
</evidence>
<comment type="caution">
    <text evidence="7">The sequence shown here is derived from an EMBL/GenBank/DDBJ whole genome shotgun (WGS) entry which is preliminary data.</text>
</comment>
<feature type="transmembrane region" description="Helical" evidence="6">
    <location>
        <begin position="151"/>
        <end position="179"/>
    </location>
</feature>
<evidence type="ECO:0000256" key="5">
    <source>
        <dbReference type="ARBA" id="ARBA00023136"/>
    </source>
</evidence>
<dbReference type="PANTHER" id="PTHR30086">
    <property type="entry name" value="ARGININE EXPORTER PROTEIN ARGO"/>
    <property type="match status" value="1"/>
</dbReference>
<dbReference type="AlphaFoldDB" id="A0A084IPV7"/>
<name>A0A084IPV7_SALHC</name>
<dbReference type="PANTHER" id="PTHR30086:SF20">
    <property type="entry name" value="ARGININE EXPORTER PROTEIN ARGO-RELATED"/>
    <property type="match status" value="1"/>
</dbReference>
<dbReference type="GO" id="GO:0015171">
    <property type="term" value="F:amino acid transmembrane transporter activity"/>
    <property type="evidence" value="ECO:0007669"/>
    <property type="project" value="TreeGrafter"/>
</dbReference>
<dbReference type="RefSeq" id="WP_037334324.1">
    <property type="nucleotide sequence ID" value="NZ_APNK01000003.1"/>
</dbReference>
<keyword evidence="8" id="KW-1185">Reference proteome</keyword>
<feature type="transmembrane region" description="Helical" evidence="6">
    <location>
        <begin position="72"/>
        <end position="93"/>
    </location>
</feature>
<dbReference type="Pfam" id="PF01810">
    <property type="entry name" value="LysE"/>
    <property type="match status" value="1"/>
</dbReference>
<feature type="transmembrane region" description="Helical" evidence="6">
    <location>
        <begin position="121"/>
        <end position="139"/>
    </location>
</feature>